<dbReference type="Proteomes" id="UP000292423">
    <property type="component" value="Unassembled WGS sequence"/>
</dbReference>
<gene>
    <name evidence="2" type="ORF">EV700_0037</name>
</gene>
<feature type="domain" description="N-acetyltransferase" evidence="1">
    <location>
        <begin position="6"/>
        <end position="147"/>
    </location>
</feature>
<dbReference type="InterPro" id="IPR000182">
    <property type="entry name" value="GNAT_dom"/>
</dbReference>
<keyword evidence="3" id="KW-1185">Reference proteome</keyword>
<reference evidence="2 3" key="1">
    <citation type="submission" date="2019-02" db="EMBL/GenBank/DDBJ databases">
        <title>Genomic Encyclopedia of Type Strains, Phase IV (KMG-IV): sequencing the most valuable type-strain genomes for metagenomic binning, comparative biology and taxonomic classification.</title>
        <authorList>
            <person name="Goeker M."/>
        </authorList>
    </citation>
    <scope>NUCLEOTIDE SEQUENCE [LARGE SCALE GENOMIC DNA]</scope>
    <source>
        <strain evidence="2 3">DSM 105135</strain>
    </source>
</reference>
<dbReference type="AlphaFoldDB" id="A0A4V6MG18"/>
<dbReference type="EMBL" id="SHKX01000001">
    <property type="protein sequence ID" value="RZU48246.1"/>
    <property type="molecule type" value="Genomic_DNA"/>
</dbReference>
<proteinExistence type="predicted"/>
<keyword evidence="2" id="KW-0808">Transferase</keyword>
<evidence type="ECO:0000313" key="2">
    <source>
        <dbReference type="EMBL" id="RZU48246.1"/>
    </source>
</evidence>
<dbReference type="InterPro" id="IPR016181">
    <property type="entry name" value="Acyl_CoA_acyltransferase"/>
</dbReference>
<name>A0A4V6MG18_9GAMM</name>
<dbReference type="Gene3D" id="3.40.630.30">
    <property type="match status" value="1"/>
</dbReference>
<dbReference type="PROSITE" id="PS51186">
    <property type="entry name" value="GNAT"/>
    <property type="match status" value="1"/>
</dbReference>
<dbReference type="GO" id="GO:0016747">
    <property type="term" value="F:acyltransferase activity, transferring groups other than amino-acyl groups"/>
    <property type="evidence" value="ECO:0007669"/>
    <property type="project" value="InterPro"/>
</dbReference>
<dbReference type="RefSeq" id="WP_130410343.1">
    <property type="nucleotide sequence ID" value="NZ_SHKX01000001.1"/>
</dbReference>
<evidence type="ECO:0000259" key="1">
    <source>
        <dbReference type="PROSITE" id="PS51186"/>
    </source>
</evidence>
<evidence type="ECO:0000313" key="3">
    <source>
        <dbReference type="Proteomes" id="UP000292423"/>
    </source>
</evidence>
<comment type="caution">
    <text evidence="2">The sequence shown here is derived from an EMBL/GenBank/DDBJ whole genome shotgun (WGS) entry which is preliminary data.</text>
</comment>
<dbReference type="SUPFAM" id="SSF55729">
    <property type="entry name" value="Acyl-CoA N-acyltransferases (Nat)"/>
    <property type="match status" value="1"/>
</dbReference>
<protein>
    <submittedName>
        <fullName evidence="2">Acetyltransferase (GNAT) family protein</fullName>
    </submittedName>
</protein>
<accession>A0A4V6MG18</accession>
<dbReference type="CDD" id="cd04301">
    <property type="entry name" value="NAT_SF"/>
    <property type="match status" value="1"/>
</dbReference>
<sequence length="147" mass="16713">MGFEVKTLDIRNEADVAGCFRLFVILRPHLTPDEFRRRLEVQSAEGYSIVYMELDGEIAAAAGCRVMSFMAWGKVFYVDDLIADPDKRRNGLGGAMIDWLIEEGKRRGCDEMHLDTGYQRQDAHRLYLRKGMLFAGHHMALKLTSAA</sequence>
<organism evidence="2 3">
    <name type="scientific">Fluviicoccus keumensis</name>
    <dbReference type="NCBI Taxonomy" id="1435465"/>
    <lineage>
        <taxon>Bacteria</taxon>
        <taxon>Pseudomonadati</taxon>
        <taxon>Pseudomonadota</taxon>
        <taxon>Gammaproteobacteria</taxon>
        <taxon>Moraxellales</taxon>
        <taxon>Moraxellaceae</taxon>
        <taxon>Fluviicoccus</taxon>
    </lineage>
</organism>
<dbReference type="OrthoDB" id="9805924at2"/>
<dbReference type="Pfam" id="PF00583">
    <property type="entry name" value="Acetyltransf_1"/>
    <property type="match status" value="1"/>
</dbReference>